<evidence type="ECO:0000313" key="2">
    <source>
        <dbReference type="EMBL" id="KAF7469584.1"/>
    </source>
</evidence>
<dbReference type="EMBL" id="CABDUW010000622">
    <property type="protein sequence ID" value="VTJ72459.1"/>
    <property type="molecule type" value="Genomic_DNA"/>
</dbReference>
<feature type="region of interest" description="Disordered" evidence="1">
    <location>
        <begin position="1"/>
        <end position="61"/>
    </location>
</feature>
<protein>
    <submittedName>
        <fullName evidence="3">Uncharacterized protein</fullName>
    </submittedName>
</protein>
<evidence type="ECO:0000256" key="1">
    <source>
        <dbReference type="SAM" id="MobiDB-lite"/>
    </source>
</evidence>
<reference evidence="2" key="2">
    <citation type="submission" date="2020-08" db="EMBL/GenBank/DDBJ databases">
        <authorList>
            <person name="Shumante A."/>
            <person name="Zimin A.V."/>
            <person name="Puiu D."/>
            <person name="Salzberg S.L."/>
        </authorList>
    </citation>
    <scope>NUCLEOTIDE SEQUENCE</scope>
    <source>
        <strain evidence="2">WC2-LM</strain>
        <tissue evidence="2">Liver</tissue>
    </source>
</reference>
<accession>A0A5E4BU66</accession>
<dbReference type="Proteomes" id="UP000662637">
    <property type="component" value="Unassembled WGS sequence"/>
</dbReference>
<name>A0A5E4BU66_MARMO</name>
<organism evidence="3 4">
    <name type="scientific">Marmota monax</name>
    <name type="common">Woodchuck</name>
    <dbReference type="NCBI Taxonomy" id="9995"/>
    <lineage>
        <taxon>Eukaryota</taxon>
        <taxon>Metazoa</taxon>
        <taxon>Chordata</taxon>
        <taxon>Craniata</taxon>
        <taxon>Vertebrata</taxon>
        <taxon>Euteleostomi</taxon>
        <taxon>Mammalia</taxon>
        <taxon>Eutheria</taxon>
        <taxon>Euarchontoglires</taxon>
        <taxon>Glires</taxon>
        <taxon>Rodentia</taxon>
        <taxon>Sciuromorpha</taxon>
        <taxon>Sciuridae</taxon>
        <taxon>Xerinae</taxon>
        <taxon>Marmotini</taxon>
        <taxon>Marmota</taxon>
    </lineage>
</organism>
<dbReference type="EMBL" id="WJEC01007634">
    <property type="protein sequence ID" value="KAF7469584.1"/>
    <property type="molecule type" value="Genomic_DNA"/>
</dbReference>
<dbReference type="AlphaFoldDB" id="A0A5E4BU66"/>
<keyword evidence="4" id="KW-1185">Reference proteome</keyword>
<sequence length="87" mass="8852">MESEHSSSGGAGGRGWTQAGFRRQTADVSADCRWSGGGGRGRAAPHRAGGHGASLGPDRNCGGTPVKKWTSVCNHGISLLTITTCSL</sequence>
<reference evidence="3 4" key="1">
    <citation type="submission" date="2019-04" db="EMBL/GenBank/DDBJ databases">
        <authorList>
            <person name="Alioto T."/>
            <person name="Alioto T."/>
        </authorList>
    </citation>
    <scope>NUCLEOTIDE SEQUENCE [LARGE SCALE GENOMIC DNA]</scope>
</reference>
<proteinExistence type="predicted"/>
<evidence type="ECO:0000313" key="4">
    <source>
        <dbReference type="Proteomes" id="UP000335636"/>
    </source>
</evidence>
<gene>
    <name evidence="2" type="ORF">GHT09_019133</name>
    <name evidence="3" type="ORF">MONAX_5E003825</name>
</gene>
<evidence type="ECO:0000313" key="3">
    <source>
        <dbReference type="EMBL" id="VTJ72459.1"/>
    </source>
</evidence>
<dbReference type="Proteomes" id="UP000335636">
    <property type="component" value="Unassembled WGS sequence"/>
</dbReference>